<protein>
    <submittedName>
        <fullName evidence="4">Nitroreductase</fullName>
    </submittedName>
</protein>
<evidence type="ECO:0000259" key="3">
    <source>
        <dbReference type="Pfam" id="PF00881"/>
    </source>
</evidence>
<dbReference type="SUPFAM" id="SSF55469">
    <property type="entry name" value="FMN-dependent nitroreductase-like"/>
    <property type="match status" value="1"/>
</dbReference>
<gene>
    <name evidence="4" type="ORF">DWY25_10460</name>
</gene>
<dbReference type="PANTHER" id="PTHR43673:SF10">
    <property type="entry name" value="NADH DEHYDROGENASE_NAD(P)H NITROREDUCTASE XCC3605-RELATED"/>
    <property type="match status" value="1"/>
</dbReference>
<sequence length="185" mass="21002">MELEEVIAQRRSIREFETKPVEKVKLEKLIEAARLCQSAKNRQPWQFMILEDGRKDQVAEIMLQLFESHDEELPGFVNSSRHTAQIMKNAPVLMLVFREPDELWTPGDLLSIGAAIEHVCLEAVNLGLGALWIRDTEYTEKQICAYAGYPQLQLVSAIALGYPAEHPAPRPRKAPEALLLPFQGR</sequence>
<dbReference type="AlphaFoldDB" id="A0A412FZ50"/>
<accession>A0A412FZ50</accession>
<evidence type="ECO:0000256" key="2">
    <source>
        <dbReference type="ARBA" id="ARBA00023002"/>
    </source>
</evidence>
<dbReference type="Gene3D" id="3.40.109.10">
    <property type="entry name" value="NADH Oxidase"/>
    <property type="match status" value="1"/>
</dbReference>
<dbReference type="PANTHER" id="PTHR43673">
    <property type="entry name" value="NAD(P)H NITROREDUCTASE YDGI-RELATED"/>
    <property type="match status" value="1"/>
</dbReference>
<evidence type="ECO:0000313" key="4">
    <source>
        <dbReference type="EMBL" id="RGR73419.1"/>
    </source>
</evidence>
<evidence type="ECO:0000313" key="5">
    <source>
        <dbReference type="Proteomes" id="UP000284178"/>
    </source>
</evidence>
<evidence type="ECO:0000256" key="1">
    <source>
        <dbReference type="ARBA" id="ARBA00007118"/>
    </source>
</evidence>
<dbReference type="GO" id="GO:0016491">
    <property type="term" value="F:oxidoreductase activity"/>
    <property type="evidence" value="ECO:0007669"/>
    <property type="project" value="UniProtKB-KW"/>
</dbReference>
<organism evidence="4 5">
    <name type="scientific">Holdemania filiformis</name>
    <dbReference type="NCBI Taxonomy" id="61171"/>
    <lineage>
        <taxon>Bacteria</taxon>
        <taxon>Bacillati</taxon>
        <taxon>Bacillota</taxon>
        <taxon>Erysipelotrichia</taxon>
        <taxon>Erysipelotrichales</taxon>
        <taxon>Erysipelotrichaceae</taxon>
        <taxon>Holdemania</taxon>
    </lineage>
</organism>
<dbReference type="InterPro" id="IPR029479">
    <property type="entry name" value="Nitroreductase"/>
</dbReference>
<dbReference type="EMBL" id="QRUP01000012">
    <property type="protein sequence ID" value="RGR73419.1"/>
    <property type="molecule type" value="Genomic_DNA"/>
</dbReference>
<keyword evidence="5" id="KW-1185">Reference proteome</keyword>
<comment type="caution">
    <text evidence="4">The sequence shown here is derived from an EMBL/GenBank/DDBJ whole genome shotgun (WGS) entry which is preliminary data.</text>
</comment>
<proteinExistence type="inferred from homology"/>
<dbReference type="Proteomes" id="UP000284178">
    <property type="component" value="Unassembled WGS sequence"/>
</dbReference>
<dbReference type="GeneID" id="83015819"/>
<comment type="similarity">
    <text evidence="1">Belongs to the nitroreductase family.</text>
</comment>
<dbReference type="Pfam" id="PF00881">
    <property type="entry name" value="Nitroreductase"/>
    <property type="match status" value="1"/>
</dbReference>
<dbReference type="RefSeq" id="WP_117895180.1">
    <property type="nucleotide sequence ID" value="NZ_CABJCV010000012.1"/>
</dbReference>
<feature type="domain" description="Nitroreductase" evidence="3">
    <location>
        <begin position="7"/>
        <end position="162"/>
    </location>
</feature>
<name>A0A412FZ50_9FIRM</name>
<keyword evidence="2" id="KW-0560">Oxidoreductase</keyword>
<dbReference type="InterPro" id="IPR000415">
    <property type="entry name" value="Nitroreductase-like"/>
</dbReference>
<reference evidence="4 5" key="1">
    <citation type="submission" date="2018-08" db="EMBL/GenBank/DDBJ databases">
        <title>A genome reference for cultivated species of the human gut microbiota.</title>
        <authorList>
            <person name="Zou Y."/>
            <person name="Xue W."/>
            <person name="Luo G."/>
        </authorList>
    </citation>
    <scope>NUCLEOTIDE SEQUENCE [LARGE SCALE GENOMIC DNA]</scope>
    <source>
        <strain evidence="4 5">AF24-29</strain>
    </source>
</reference>